<comment type="caution">
    <text evidence="11">The sequence shown here is derived from an EMBL/GenBank/DDBJ whole genome shotgun (WGS) entry which is preliminary data.</text>
</comment>
<dbReference type="InterPro" id="IPR050087">
    <property type="entry name" value="AON_synthase_class-II"/>
</dbReference>
<keyword evidence="6 8" id="KW-0663">Pyridoxal phosphate</keyword>
<evidence type="ECO:0000256" key="4">
    <source>
        <dbReference type="ARBA" id="ARBA00022679"/>
    </source>
</evidence>
<evidence type="ECO:0000256" key="3">
    <source>
        <dbReference type="ARBA" id="ARBA00011738"/>
    </source>
</evidence>
<dbReference type="PANTHER" id="PTHR13693:SF3">
    <property type="entry name" value="LD36009P"/>
    <property type="match status" value="1"/>
</dbReference>
<dbReference type="GO" id="GO:0008710">
    <property type="term" value="F:8-amino-7-oxononanoate synthase activity"/>
    <property type="evidence" value="ECO:0007669"/>
    <property type="project" value="UniProtKB-UniRule"/>
</dbReference>
<organism evidence="11 12">
    <name type="scientific">Candidatus Kerfeldbacteria bacterium RIFCSPHIGHO2_12_FULL_48_17</name>
    <dbReference type="NCBI Taxonomy" id="1798542"/>
    <lineage>
        <taxon>Bacteria</taxon>
        <taxon>Candidatus Kerfeldiibacteriota</taxon>
    </lineage>
</organism>
<dbReference type="AlphaFoldDB" id="A0A1G2B906"/>
<dbReference type="InterPro" id="IPR004839">
    <property type="entry name" value="Aminotransferase_I/II_large"/>
</dbReference>
<feature type="modified residue" description="N6-(pyridoxal phosphate)lysine" evidence="8">
    <location>
        <position position="245"/>
    </location>
</feature>
<evidence type="ECO:0000256" key="6">
    <source>
        <dbReference type="ARBA" id="ARBA00022898"/>
    </source>
</evidence>
<comment type="similarity">
    <text evidence="9">Belongs to the class-II pyridoxal-phosphate-dependent aminotransferase family. BioF subfamily.</text>
</comment>
<feature type="domain" description="Aminotransferase class I/classII large" evidence="10">
    <location>
        <begin position="37"/>
        <end position="385"/>
    </location>
</feature>
<evidence type="ECO:0000256" key="8">
    <source>
        <dbReference type="PIRSR" id="PIRSR604723-51"/>
    </source>
</evidence>
<sequence>MLEIEKLLKKIKDNHYYPIVRTIDSAIDPEIIINGKKIILFCSNDYLGLANHERLKQVAIETIKHYGVGTGASRLISGNINVHEKLEKSLAQFLGTESAIVFATGYMTNVGTISALVNGINMFRLFKKKTLIISEELNHASIIDGCALAKTEVKIYKHKDINGLESILKKHENKRKIIVTDAVFSMDGDIAPLPEVVDLAKKYGAMLMVDEAHSIGVLGKTGRGVTEHFGIPPRDIPILMGTLSKAFGSIGGYIAGTKNLIDYLRITARSYIFSTALPPAASAVTLEAIHLISENPHIVRSLKNNTTYLIENLRKNNLNVLETETPIIPILIGDEAKAIHFSEKLFEAGILAPCVRWPVVPKGKARIRCVVMATHTQKHMDRLIEVCTALKSQILV</sequence>
<comment type="pathway">
    <text evidence="2 9">Cofactor biosynthesis; biotin biosynthesis.</text>
</comment>
<dbReference type="SUPFAM" id="SSF53383">
    <property type="entry name" value="PLP-dependent transferases"/>
    <property type="match status" value="1"/>
</dbReference>
<evidence type="ECO:0000256" key="9">
    <source>
        <dbReference type="RuleBase" id="RU003693"/>
    </source>
</evidence>
<dbReference type="InterPro" id="IPR015424">
    <property type="entry name" value="PyrdxlP-dep_Trfase"/>
</dbReference>
<dbReference type="InterPro" id="IPR001917">
    <property type="entry name" value="Aminotrans_II_pyridoxalP_BS"/>
</dbReference>
<evidence type="ECO:0000256" key="1">
    <source>
        <dbReference type="ARBA" id="ARBA00001933"/>
    </source>
</evidence>
<dbReference type="NCBIfam" id="TIGR00858">
    <property type="entry name" value="bioF"/>
    <property type="match status" value="1"/>
</dbReference>
<reference evidence="11 12" key="1">
    <citation type="journal article" date="2016" name="Nat. Commun.">
        <title>Thousands of microbial genomes shed light on interconnected biogeochemical processes in an aquifer system.</title>
        <authorList>
            <person name="Anantharaman K."/>
            <person name="Brown C.T."/>
            <person name="Hug L.A."/>
            <person name="Sharon I."/>
            <person name="Castelle C.J."/>
            <person name="Probst A.J."/>
            <person name="Thomas B.C."/>
            <person name="Singh A."/>
            <person name="Wilkins M.J."/>
            <person name="Karaoz U."/>
            <person name="Brodie E.L."/>
            <person name="Williams K.H."/>
            <person name="Hubbard S.S."/>
            <person name="Banfield J.F."/>
        </authorList>
    </citation>
    <scope>NUCLEOTIDE SEQUENCE [LARGE SCALE GENOMIC DNA]</scope>
</reference>
<comment type="function">
    <text evidence="9">Catalyzes the decarboxylative condensation of pimeloyl-[acyl-carrier protein] and L-alanine to produce 8-amino-7-oxononanoate (AON), [acyl-carrier protein], and carbon dioxide.</text>
</comment>
<dbReference type="PANTHER" id="PTHR13693">
    <property type="entry name" value="CLASS II AMINOTRANSFERASE/8-AMINO-7-OXONONANOATE SYNTHASE"/>
    <property type="match status" value="1"/>
</dbReference>
<dbReference type="CDD" id="cd06454">
    <property type="entry name" value="KBL_like"/>
    <property type="match status" value="1"/>
</dbReference>
<dbReference type="STRING" id="1798542.A3F54_03150"/>
<gene>
    <name evidence="11" type="ORF">A3F54_03150</name>
</gene>
<accession>A0A1G2B906</accession>
<proteinExistence type="inferred from homology"/>
<dbReference type="Pfam" id="PF00155">
    <property type="entry name" value="Aminotran_1_2"/>
    <property type="match status" value="1"/>
</dbReference>
<comment type="cofactor">
    <cofactor evidence="1 8 9">
        <name>pyridoxal 5'-phosphate</name>
        <dbReference type="ChEBI" id="CHEBI:597326"/>
    </cofactor>
</comment>
<keyword evidence="4 9" id="KW-0808">Transferase</keyword>
<dbReference type="Gene3D" id="3.40.640.10">
    <property type="entry name" value="Type I PLP-dependent aspartate aminotransferase-like (Major domain)"/>
    <property type="match status" value="1"/>
</dbReference>
<keyword evidence="5" id="KW-0093">Biotin biosynthesis</keyword>
<protein>
    <recommendedName>
        <fullName evidence="9">8-amino-7-ketopelargonate synthase</fullName>
        <ecNumber evidence="9">2.3.1.47</ecNumber>
    </recommendedName>
</protein>
<evidence type="ECO:0000313" key="11">
    <source>
        <dbReference type="EMBL" id="OGY84760.1"/>
    </source>
</evidence>
<dbReference type="EC" id="2.3.1.47" evidence="9"/>
<evidence type="ECO:0000259" key="10">
    <source>
        <dbReference type="Pfam" id="PF00155"/>
    </source>
</evidence>
<name>A0A1G2B906_9BACT</name>
<dbReference type="EMBL" id="MHKD01000011">
    <property type="protein sequence ID" value="OGY84760.1"/>
    <property type="molecule type" value="Genomic_DNA"/>
</dbReference>
<comment type="catalytic activity">
    <reaction evidence="7 9">
        <text>6-carboxyhexanoyl-[ACP] + L-alanine + H(+) = (8S)-8-amino-7-oxononanoate + holo-[ACP] + CO2</text>
        <dbReference type="Rhea" id="RHEA:42288"/>
        <dbReference type="Rhea" id="RHEA-COMP:9685"/>
        <dbReference type="Rhea" id="RHEA-COMP:9955"/>
        <dbReference type="ChEBI" id="CHEBI:15378"/>
        <dbReference type="ChEBI" id="CHEBI:16526"/>
        <dbReference type="ChEBI" id="CHEBI:57972"/>
        <dbReference type="ChEBI" id="CHEBI:64479"/>
        <dbReference type="ChEBI" id="CHEBI:78846"/>
        <dbReference type="ChEBI" id="CHEBI:149468"/>
        <dbReference type="EC" id="2.3.1.47"/>
    </reaction>
</comment>
<comment type="subunit">
    <text evidence="3 9">Homodimer.</text>
</comment>
<dbReference type="GO" id="GO:0009102">
    <property type="term" value="P:biotin biosynthetic process"/>
    <property type="evidence" value="ECO:0007669"/>
    <property type="project" value="UniProtKB-UniRule"/>
</dbReference>
<dbReference type="UniPathway" id="UPA00078"/>
<dbReference type="InterPro" id="IPR015421">
    <property type="entry name" value="PyrdxlP-dep_Trfase_major"/>
</dbReference>
<dbReference type="InterPro" id="IPR004723">
    <property type="entry name" value="AONS_Archaea/Proteobacteria"/>
</dbReference>
<dbReference type="GO" id="GO:0030170">
    <property type="term" value="F:pyridoxal phosphate binding"/>
    <property type="evidence" value="ECO:0007669"/>
    <property type="project" value="InterPro"/>
</dbReference>
<dbReference type="Gene3D" id="3.90.1150.10">
    <property type="entry name" value="Aspartate Aminotransferase, domain 1"/>
    <property type="match status" value="1"/>
</dbReference>
<evidence type="ECO:0000256" key="5">
    <source>
        <dbReference type="ARBA" id="ARBA00022756"/>
    </source>
</evidence>
<dbReference type="InterPro" id="IPR015422">
    <property type="entry name" value="PyrdxlP-dep_Trfase_small"/>
</dbReference>
<evidence type="ECO:0000256" key="2">
    <source>
        <dbReference type="ARBA" id="ARBA00004746"/>
    </source>
</evidence>
<dbReference type="Proteomes" id="UP000176952">
    <property type="component" value="Unassembled WGS sequence"/>
</dbReference>
<evidence type="ECO:0000313" key="12">
    <source>
        <dbReference type="Proteomes" id="UP000176952"/>
    </source>
</evidence>
<dbReference type="PROSITE" id="PS00599">
    <property type="entry name" value="AA_TRANSFER_CLASS_2"/>
    <property type="match status" value="1"/>
</dbReference>
<evidence type="ECO:0000256" key="7">
    <source>
        <dbReference type="ARBA" id="ARBA00047715"/>
    </source>
</evidence>
<dbReference type="FunFam" id="3.40.640.10:FF:000006">
    <property type="entry name" value="5-aminolevulinate synthase, mitochondrial"/>
    <property type="match status" value="1"/>
</dbReference>